<dbReference type="FunFam" id="3.40.50.720:FF:000084">
    <property type="entry name" value="Short-chain dehydrogenase reductase"/>
    <property type="match status" value="1"/>
</dbReference>
<dbReference type="Proteomes" id="UP000612585">
    <property type="component" value="Unassembled WGS sequence"/>
</dbReference>
<evidence type="ECO:0000256" key="1">
    <source>
        <dbReference type="ARBA" id="ARBA00006484"/>
    </source>
</evidence>
<dbReference type="NCBIfam" id="NF005559">
    <property type="entry name" value="PRK07231.1"/>
    <property type="match status" value="1"/>
</dbReference>
<organism evidence="3 4">
    <name type="scientific">Virgisporangium aurantiacum</name>
    <dbReference type="NCBI Taxonomy" id="175570"/>
    <lineage>
        <taxon>Bacteria</taxon>
        <taxon>Bacillati</taxon>
        <taxon>Actinomycetota</taxon>
        <taxon>Actinomycetes</taxon>
        <taxon>Micromonosporales</taxon>
        <taxon>Micromonosporaceae</taxon>
        <taxon>Virgisporangium</taxon>
    </lineage>
</organism>
<reference evidence="3" key="1">
    <citation type="submission" date="2021-01" db="EMBL/GenBank/DDBJ databases">
        <title>Whole genome shotgun sequence of Virgisporangium aurantiacum NBRC 16421.</title>
        <authorList>
            <person name="Komaki H."/>
            <person name="Tamura T."/>
        </authorList>
    </citation>
    <scope>NUCLEOTIDE SEQUENCE</scope>
    <source>
        <strain evidence="3">NBRC 16421</strain>
    </source>
</reference>
<dbReference type="PROSITE" id="PS00061">
    <property type="entry name" value="ADH_SHORT"/>
    <property type="match status" value="1"/>
</dbReference>
<dbReference type="PANTHER" id="PTHR43943">
    <property type="entry name" value="DEHYDROGENASE/REDUCTASE (SDR FAMILY) MEMBER 4"/>
    <property type="match status" value="1"/>
</dbReference>
<evidence type="ECO:0000256" key="2">
    <source>
        <dbReference type="ARBA" id="ARBA00023002"/>
    </source>
</evidence>
<evidence type="ECO:0000313" key="4">
    <source>
        <dbReference type="Proteomes" id="UP000612585"/>
    </source>
</evidence>
<dbReference type="PRINTS" id="PR00080">
    <property type="entry name" value="SDRFAMILY"/>
</dbReference>
<dbReference type="AlphaFoldDB" id="A0A8J3Z2J9"/>
<dbReference type="InterPro" id="IPR020904">
    <property type="entry name" value="Sc_DH/Rdtase_CS"/>
</dbReference>
<evidence type="ECO:0000313" key="3">
    <source>
        <dbReference type="EMBL" id="GIJ55158.1"/>
    </source>
</evidence>
<dbReference type="PRINTS" id="PR00081">
    <property type="entry name" value="GDHRDH"/>
</dbReference>
<comment type="similarity">
    <text evidence="1">Belongs to the short-chain dehydrogenases/reductases (SDR) family.</text>
</comment>
<dbReference type="GO" id="GO:0016491">
    <property type="term" value="F:oxidoreductase activity"/>
    <property type="evidence" value="ECO:0007669"/>
    <property type="project" value="UniProtKB-KW"/>
</dbReference>
<dbReference type="InterPro" id="IPR002347">
    <property type="entry name" value="SDR_fam"/>
</dbReference>
<keyword evidence="2" id="KW-0560">Oxidoreductase</keyword>
<protein>
    <submittedName>
        <fullName evidence="3">3-oxoacyl-ACP reductase</fullName>
    </submittedName>
</protein>
<dbReference type="Pfam" id="PF13561">
    <property type="entry name" value="adh_short_C2"/>
    <property type="match status" value="1"/>
</dbReference>
<sequence length="249" mass="25246">MTGRLAGRVAIVTGASRGIGLGIATRLVAEGAKVGITARKPEALAEAVASLGADHAVAIPGKADDADHRSEAVERVGAAFGPVDILVNNTGINPVYGSLAELDLAAARKIFEVNVLSSLAWVQELCRTGLAERGGAIVNVSSMAGLRPSGGIAFYGVTKAALNHLTMNLAAELAPNVRVNAVAPAVVKTRFASALYENDEEAAASAYPLKRLGVPSDVAGAVAFLVSDDAAWITGQTLAIDGGALLGRA</sequence>
<comment type="caution">
    <text evidence="3">The sequence shown here is derived from an EMBL/GenBank/DDBJ whole genome shotgun (WGS) entry which is preliminary data.</text>
</comment>
<dbReference type="CDD" id="cd05233">
    <property type="entry name" value="SDR_c"/>
    <property type="match status" value="1"/>
</dbReference>
<dbReference type="RefSeq" id="WP_203991565.1">
    <property type="nucleotide sequence ID" value="NZ_BOPG01000014.1"/>
</dbReference>
<keyword evidence="4" id="KW-1185">Reference proteome</keyword>
<name>A0A8J3Z2J9_9ACTN</name>
<gene>
    <name evidence="3" type="primary">fabG_4</name>
    <name evidence="3" type="ORF">Vau01_026740</name>
</gene>
<dbReference type="Gene3D" id="3.40.50.720">
    <property type="entry name" value="NAD(P)-binding Rossmann-like Domain"/>
    <property type="match status" value="1"/>
</dbReference>
<dbReference type="SUPFAM" id="SSF51735">
    <property type="entry name" value="NAD(P)-binding Rossmann-fold domains"/>
    <property type="match status" value="1"/>
</dbReference>
<dbReference type="PANTHER" id="PTHR43943:SF2">
    <property type="entry name" value="DEHYDROGENASE_REDUCTASE 4"/>
    <property type="match status" value="1"/>
</dbReference>
<dbReference type="InterPro" id="IPR036291">
    <property type="entry name" value="NAD(P)-bd_dom_sf"/>
</dbReference>
<accession>A0A8J3Z2J9</accession>
<proteinExistence type="inferred from homology"/>
<dbReference type="EMBL" id="BOPG01000014">
    <property type="protein sequence ID" value="GIJ55158.1"/>
    <property type="molecule type" value="Genomic_DNA"/>
</dbReference>